<dbReference type="Proteomes" id="UP001224418">
    <property type="component" value="Unassembled WGS sequence"/>
</dbReference>
<dbReference type="RefSeq" id="WP_307356424.1">
    <property type="nucleotide sequence ID" value="NZ_BAAACJ010000007.1"/>
</dbReference>
<organism evidence="1 2">
    <name type="scientific">Hathewaya limosa</name>
    <name type="common">Clostridium limosum</name>
    <dbReference type="NCBI Taxonomy" id="1536"/>
    <lineage>
        <taxon>Bacteria</taxon>
        <taxon>Bacillati</taxon>
        <taxon>Bacillota</taxon>
        <taxon>Clostridia</taxon>
        <taxon>Eubacteriales</taxon>
        <taxon>Clostridiaceae</taxon>
        <taxon>Hathewaya</taxon>
    </lineage>
</organism>
<dbReference type="EMBL" id="JAUSWN010000019">
    <property type="protein sequence ID" value="MDQ0480440.1"/>
    <property type="molecule type" value="Genomic_DNA"/>
</dbReference>
<reference evidence="1 2" key="1">
    <citation type="submission" date="2023-07" db="EMBL/GenBank/DDBJ databases">
        <title>Genomic Encyclopedia of Type Strains, Phase IV (KMG-IV): sequencing the most valuable type-strain genomes for metagenomic binning, comparative biology and taxonomic classification.</title>
        <authorList>
            <person name="Goeker M."/>
        </authorList>
    </citation>
    <scope>NUCLEOTIDE SEQUENCE [LARGE SCALE GENOMIC DNA]</scope>
    <source>
        <strain evidence="1 2">DSM 1400</strain>
    </source>
</reference>
<evidence type="ECO:0000313" key="2">
    <source>
        <dbReference type="Proteomes" id="UP001224418"/>
    </source>
</evidence>
<sequence>MSKGKISLIILGVVIISSCAGTFIYKNIVSKNTNLNTTKIKQNYKTIENDCNKDTKFIDYEESNSSQINSVKTNVNSKVSKNNLHNNKQNSTLISKTKKINDTNVVKTNERKDALKETPNKTTISKPTKEHAFTFIKASQYINIHYYKGKYNIYSVSKDDYTFSFKLLDPNNSKNQGLGITLFTDDNKKPYVDKNTNEEYYEFISKDLSMIQSGGSGTVDKGRIHENGIIKIN</sequence>
<evidence type="ECO:0008006" key="3">
    <source>
        <dbReference type="Google" id="ProtNLM"/>
    </source>
</evidence>
<accession>A0ABU0JTK9</accession>
<dbReference type="PROSITE" id="PS51257">
    <property type="entry name" value="PROKAR_LIPOPROTEIN"/>
    <property type="match status" value="1"/>
</dbReference>
<gene>
    <name evidence="1" type="ORF">QOZ93_002188</name>
</gene>
<protein>
    <recommendedName>
        <fullName evidence="3">Lipoprotein</fullName>
    </recommendedName>
</protein>
<proteinExistence type="predicted"/>
<keyword evidence="2" id="KW-1185">Reference proteome</keyword>
<comment type="caution">
    <text evidence="1">The sequence shown here is derived from an EMBL/GenBank/DDBJ whole genome shotgun (WGS) entry which is preliminary data.</text>
</comment>
<evidence type="ECO:0000313" key="1">
    <source>
        <dbReference type="EMBL" id="MDQ0480440.1"/>
    </source>
</evidence>
<name>A0ABU0JTK9_HATLI</name>